<dbReference type="RefSeq" id="WP_198114529.1">
    <property type="nucleotide sequence ID" value="NZ_CP092085.1"/>
</dbReference>
<dbReference type="AlphaFoldDB" id="A0A8I1ALS0"/>
<dbReference type="Proteomes" id="UP000644140">
    <property type="component" value="Chromosome"/>
</dbReference>
<accession>A0A8I1ALS0</accession>
<dbReference type="EMBL" id="CP092085">
    <property type="protein sequence ID" value="UUN99218.1"/>
    <property type="molecule type" value="Genomic_DNA"/>
</dbReference>
<reference evidence="1" key="1">
    <citation type="submission" date="2022-02" db="EMBL/GenBank/DDBJ databases">
        <title>Characterization of Tn125 harboring carbapenem-resistant Acinetobacter bereziniae clinical isolates.</title>
        <authorList>
            <person name="Wong N.-K."/>
            <person name="Pan Q."/>
        </authorList>
    </citation>
    <scope>NUCLEOTIDE SEQUENCE</scope>
    <source>
        <strain evidence="1">GD03393</strain>
    </source>
</reference>
<proteinExistence type="predicted"/>
<evidence type="ECO:0000313" key="2">
    <source>
        <dbReference type="Proteomes" id="UP000644140"/>
    </source>
</evidence>
<gene>
    <name evidence="1" type="ORF">I9054_007135</name>
</gene>
<organism evidence="1 2">
    <name type="scientific">Acinetobacter bereziniae</name>
    <name type="common">Acinetobacter genomosp. 10</name>
    <dbReference type="NCBI Taxonomy" id="106648"/>
    <lineage>
        <taxon>Bacteria</taxon>
        <taxon>Pseudomonadati</taxon>
        <taxon>Pseudomonadota</taxon>
        <taxon>Gammaproteobacteria</taxon>
        <taxon>Moraxellales</taxon>
        <taxon>Moraxellaceae</taxon>
        <taxon>Acinetobacter</taxon>
    </lineage>
</organism>
<evidence type="ECO:0000313" key="1">
    <source>
        <dbReference type="EMBL" id="UUN99218.1"/>
    </source>
</evidence>
<name>A0A8I1ALS0_ACIBZ</name>
<protein>
    <submittedName>
        <fullName evidence="1">Uncharacterized protein</fullName>
    </submittedName>
</protein>
<sequence length="386" mass="42836">MAIYRDDALENIFLSDSTWLRLKVIAEDRIVFADIAATTLKVFSEDSFSLADELSQSGAISIAADGFSLSDQITGQRIARGLVSDQVKLFDAAYRFTAENIEDQFTLDDFTLSTTLALSTDSIHFVESISGQRYSRILSNDQFKLTDLANTVASEQVVDSILLSNFTQDKLRAQSYLIDSISFGDQDLSSVQLHSHAIDSLQLGDSTQSKLTGQTNSNDYFSIYDELKDSKAYGQAWTANTDTWAMSRYMPFSFDGLTVINDKLYGWNDKGVFLMDKPDHLIHGLIETGKLDFGDSLVHPTAAYLEYEMSGKDKQLSIAVTSTQSGNPATYTYMLPNEEADHLTNGRVLFGRGLRGRHFSFAISIAATSAQINALSMDFTKTTRRI</sequence>